<sequence length="465" mass="52398">METTEENNGQTCQTGVPHKGEVPEGTHEVERRIEDGEDGVAKQSDHTQGVIEGKTPKELLRVATTVIKDMREFAVDKSTKLSMARQVQIMRMIDELDAIFVEINLQMAVATERQDILSDIKGLLENKAAAAPIVESVAVTNKQENKKEQHRSTLPEDKEWTEVRAKKRAKNKGSGAPPTKSTEHETEKHKKKEEEGKAKKLTYSSVIKRAAKQTRVSNDKVVLLYPREGADLKKEEMIRKIKPVENKLHINAVRQTRGGGLLVLTNDAESADVIRKAMTESAQVKNPGYNTEPRVLIYDVPKSMKPDEIQQSVHAQNTFEGVTHEDFKRLFKPLRVCPKKRDRNHDTNNWIVAVSGEIRNNLIKSGHVYILDRRCKVRDYVPLTVCYKCCRLGHLARTCKMEETCKHCGKIGHKYKKCPTRGDPPTCINCREAKRPSNHAVGSRNCPELKAALLRSARHVGNVAC</sequence>
<keyword evidence="1" id="KW-0863">Zinc-finger</keyword>
<feature type="domain" description="CCHC-type" evidence="3">
    <location>
        <begin position="386"/>
        <end position="400"/>
    </location>
</feature>
<keyword evidence="5" id="KW-1185">Reference proteome</keyword>
<feature type="region of interest" description="Disordered" evidence="2">
    <location>
        <begin position="141"/>
        <end position="199"/>
    </location>
</feature>
<protein>
    <recommendedName>
        <fullName evidence="3">CCHC-type domain-containing protein</fullName>
    </recommendedName>
</protein>
<feature type="region of interest" description="Disordered" evidence="2">
    <location>
        <begin position="1"/>
        <end position="50"/>
    </location>
</feature>
<evidence type="ECO:0000256" key="1">
    <source>
        <dbReference type="PROSITE-ProRule" id="PRU00047"/>
    </source>
</evidence>
<dbReference type="InterPro" id="IPR036875">
    <property type="entry name" value="Znf_CCHC_sf"/>
</dbReference>
<keyword evidence="1" id="KW-0479">Metal-binding</keyword>
<evidence type="ECO:0000256" key="2">
    <source>
        <dbReference type="SAM" id="MobiDB-lite"/>
    </source>
</evidence>
<comment type="caution">
    <text evidence="4">The sequence shown here is derived from an EMBL/GenBank/DDBJ whole genome shotgun (WGS) entry which is preliminary data.</text>
</comment>
<feature type="compositionally biased region" description="Polar residues" evidence="2">
    <location>
        <begin position="1"/>
        <end position="14"/>
    </location>
</feature>
<name>A0ABD0YBJ6_9HEMI</name>
<dbReference type="InterPro" id="IPR001878">
    <property type="entry name" value="Znf_CCHC"/>
</dbReference>
<feature type="domain" description="CCHC-type" evidence="3">
    <location>
        <begin position="405"/>
        <end position="419"/>
    </location>
</feature>
<dbReference type="SUPFAM" id="SSF57756">
    <property type="entry name" value="Retrovirus zinc finger-like domains"/>
    <property type="match status" value="1"/>
</dbReference>
<dbReference type="Proteomes" id="UP001558652">
    <property type="component" value="Unassembled WGS sequence"/>
</dbReference>
<gene>
    <name evidence="4" type="ORF">AAG570_004877</name>
</gene>
<dbReference type="PROSITE" id="PS50158">
    <property type="entry name" value="ZF_CCHC"/>
    <property type="match status" value="2"/>
</dbReference>
<dbReference type="Gene3D" id="4.10.60.10">
    <property type="entry name" value="Zinc finger, CCHC-type"/>
    <property type="match status" value="1"/>
</dbReference>
<evidence type="ECO:0000313" key="4">
    <source>
        <dbReference type="EMBL" id="KAL1116403.1"/>
    </source>
</evidence>
<organism evidence="4 5">
    <name type="scientific">Ranatra chinensis</name>
    <dbReference type="NCBI Taxonomy" id="642074"/>
    <lineage>
        <taxon>Eukaryota</taxon>
        <taxon>Metazoa</taxon>
        <taxon>Ecdysozoa</taxon>
        <taxon>Arthropoda</taxon>
        <taxon>Hexapoda</taxon>
        <taxon>Insecta</taxon>
        <taxon>Pterygota</taxon>
        <taxon>Neoptera</taxon>
        <taxon>Paraneoptera</taxon>
        <taxon>Hemiptera</taxon>
        <taxon>Heteroptera</taxon>
        <taxon>Panheteroptera</taxon>
        <taxon>Nepomorpha</taxon>
        <taxon>Nepidae</taxon>
        <taxon>Ranatrinae</taxon>
        <taxon>Ranatra</taxon>
    </lineage>
</organism>
<dbReference type="GO" id="GO:0008270">
    <property type="term" value="F:zinc ion binding"/>
    <property type="evidence" value="ECO:0007669"/>
    <property type="project" value="UniProtKB-KW"/>
</dbReference>
<dbReference type="AlphaFoldDB" id="A0ABD0YBJ6"/>
<feature type="compositionally biased region" description="Basic and acidic residues" evidence="2">
    <location>
        <begin position="181"/>
        <end position="198"/>
    </location>
</feature>
<feature type="compositionally biased region" description="Basic and acidic residues" evidence="2">
    <location>
        <begin position="143"/>
        <end position="164"/>
    </location>
</feature>
<feature type="compositionally biased region" description="Basic and acidic residues" evidence="2">
    <location>
        <begin position="18"/>
        <end position="45"/>
    </location>
</feature>
<evidence type="ECO:0000313" key="5">
    <source>
        <dbReference type="Proteomes" id="UP001558652"/>
    </source>
</evidence>
<evidence type="ECO:0000259" key="3">
    <source>
        <dbReference type="PROSITE" id="PS50158"/>
    </source>
</evidence>
<reference evidence="4 5" key="1">
    <citation type="submission" date="2024-07" db="EMBL/GenBank/DDBJ databases">
        <title>Chromosome-level genome assembly of the water stick insect Ranatra chinensis (Heteroptera: Nepidae).</title>
        <authorList>
            <person name="Liu X."/>
        </authorList>
    </citation>
    <scope>NUCLEOTIDE SEQUENCE [LARGE SCALE GENOMIC DNA]</scope>
    <source>
        <strain evidence="4">Cailab_2021Rc</strain>
        <tissue evidence="4">Muscle</tissue>
    </source>
</reference>
<dbReference type="SMART" id="SM00343">
    <property type="entry name" value="ZnF_C2HC"/>
    <property type="match status" value="2"/>
</dbReference>
<dbReference type="EMBL" id="JBFDAA010000017">
    <property type="protein sequence ID" value="KAL1116403.1"/>
    <property type="molecule type" value="Genomic_DNA"/>
</dbReference>
<accession>A0ABD0YBJ6</accession>
<proteinExistence type="predicted"/>
<keyword evidence="1" id="KW-0862">Zinc</keyword>